<feature type="region of interest" description="Disordered" evidence="1">
    <location>
        <begin position="1"/>
        <end position="20"/>
    </location>
</feature>
<evidence type="ECO:0000313" key="3">
    <source>
        <dbReference type="Proteomes" id="UP000266861"/>
    </source>
</evidence>
<name>A0A397IDK9_9GLOM</name>
<reference evidence="2 3" key="1">
    <citation type="submission" date="2018-08" db="EMBL/GenBank/DDBJ databases">
        <title>Genome and evolution of the arbuscular mycorrhizal fungus Diversispora epigaea (formerly Glomus versiforme) and its bacterial endosymbionts.</title>
        <authorList>
            <person name="Sun X."/>
            <person name="Fei Z."/>
            <person name="Harrison M."/>
        </authorList>
    </citation>
    <scope>NUCLEOTIDE SEQUENCE [LARGE SCALE GENOMIC DNA]</scope>
    <source>
        <strain evidence="2 3">IT104</strain>
    </source>
</reference>
<evidence type="ECO:0000313" key="2">
    <source>
        <dbReference type="EMBL" id="RHZ73785.1"/>
    </source>
</evidence>
<evidence type="ECO:0000256" key="1">
    <source>
        <dbReference type="SAM" id="MobiDB-lite"/>
    </source>
</evidence>
<dbReference type="EMBL" id="PQFF01000212">
    <property type="protein sequence ID" value="RHZ73785.1"/>
    <property type="molecule type" value="Genomic_DNA"/>
</dbReference>
<accession>A0A397IDK9</accession>
<gene>
    <name evidence="2" type="ORF">Glove_229g133</name>
</gene>
<organism evidence="2 3">
    <name type="scientific">Diversispora epigaea</name>
    <dbReference type="NCBI Taxonomy" id="1348612"/>
    <lineage>
        <taxon>Eukaryota</taxon>
        <taxon>Fungi</taxon>
        <taxon>Fungi incertae sedis</taxon>
        <taxon>Mucoromycota</taxon>
        <taxon>Glomeromycotina</taxon>
        <taxon>Glomeromycetes</taxon>
        <taxon>Diversisporales</taxon>
        <taxon>Diversisporaceae</taxon>
        <taxon>Diversispora</taxon>
    </lineage>
</organism>
<dbReference type="AlphaFoldDB" id="A0A397IDK9"/>
<protein>
    <submittedName>
        <fullName evidence="2">Uncharacterized protein</fullName>
    </submittedName>
</protein>
<sequence length="114" mass="13452">MYAAKSERNNLGKETKDADKKKTTIEKGLDIDSLEISLQENNEEETIRDNKKRYSNDDNPINLQLFLSFFKSFPRSIVLNYLLKINTIIELLILTKVSDFLVQFFLQNIFDEKW</sequence>
<dbReference type="Proteomes" id="UP000266861">
    <property type="component" value="Unassembled WGS sequence"/>
</dbReference>
<proteinExistence type="predicted"/>
<keyword evidence="3" id="KW-1185">Reference proteome</keyword>
<comment type="caution">
    <text evidence="2">The sequence shown here is derived from an EMBL/GenBank/DDBJ whole genome shotgun (WGS) entry which is preliminary data.</text>
</comment>